<accession>A0A0K2USN7</accession>
<organism evidence="1">
    <name type="scientific">Lepeophtheirus salmonis</name>
    <name type="common">Salmon louse</name>
    <name type="synonym">Caligus salmonis</name>
    <dbReference type="NCBI Taxonomy" id="72036"/>
    <lineage>
        <taxon>Eukaryota</taxon>
        <taxon>Metazoa</taxon>
        <taxon>Ecdysozoa</taxon>
        <taxon>Arthropoda</taxon>
        <taxon>Crustacea</taxon>
        <taxon>Multicrustacea</taxon>
        <taxon>Hexanauplia</taxon>
        <taxon>Copepoda</taxon>
        <taxon>Siphonostomatoida</taxon>
        <taxon>Caligidae</taxon>
        <taxon>Lepeophtheirus</taxon>
    </lineage>
</organism>
<sequence>ILKLPRNIIQYYVGHQRTIPSSLLLCLDEVDEVPIIYKEERSRTTESSEEKERRGGIIQVLFISTSV</sequence>
<dbReference type="EMBL" id="HACA01023704">
    <property type="protein sequence ID" value="CDW41065.1"/>
    <property type="molecule type" value="Transcribed_RNA"/>
</dbReference>
<feature type="non-terminal residue" evidence="1">
    <location>
        <position position="67"/>
    </location>
</feature>
<name>A0A0K2USN7_LEPSM</name>
<dbReference type="AlphaFoldDB" id="A0A0K2USN7"/>
<evidence type="ECO:0000313" key="1">
    <source>
        <dbReference type="EMBL" id="CDW41065.1"/>
    </source>
</evidence>
<reference evidence="1" key="1">
    <citation type="submission" date="2014-05" db="EMBL/GenBank/DDBJ databases">
        <authorList>
            <person name="Chronopoulou M."/>
        </authorList>
    </citation>
    <scope>NUCLEOTIDE SEQUENCE</scope>
    <source>
        <tissue evidence="1">Whole organism</tissue>
    </source>
</reference>
<protein>
    <submittedName>
        <fullName evidence="1">Uncharacterized protein</fullName>
    </submittedName>
</protein>
<feature type="non-terminal residue" evidence="1">
    <location>
        <position position="1"/>
    </location>
</feature>
<proteinExistence type="predicted"/>